<dbReference type="GO" id="GO:0016616">
    <property type="term" value="F:oxidoreductase activity, acting on the CH-OH group of donors, NAD or NADP as acceptor"/>
    <property type="evidence" value="ECO:0007669"/>
    <property type="project" value="UniProtKB-ARBA"/>
</dbReference>
<feature type="binding site" evidence="5">
    <location>
        <position position="110"/>
    </location>
    <ligand>
        <name>substrate</name>
    </ligand>
</feature>
<accession>A0A1D9MMQ0</accession>
<evidence type="ECO:0000256" key="1">
    <source>
        <dbReference type="ARBA" id="ARBA00007905"/>
    </source>
</evidence>
<dbReference type="AlphaFoldDB" id="A0A1D9MMQ0"/>
<feature type="active site" description="Proton donor" evidence="4">
    <location>
        <position position="48"/>
    </location>
</feature>
<evidence type="ECO:0000256" key="6">
    <source>
        <dbReference type="PIRSR" id="PIRSR000097-3"/>
    </source>
</evidence>
<name>A0A1D9MMQ0_9ACTO</name>
<comment type="similarity">
    <text evidence="1">Belongs to the aldo/keto reductase family.</text>
</comment>
<dbReference type="InterPro" id="IPR023210">
    <property type="entry name" value="NADP_OxRdtase_dom"/>
</dbReference>
<dbReference type="InterPro" id="IPR020471">
    <property type="entry name" value="AKR"/>
</dbReference>
<dbReference type="PROSITE" id="PS00062">
    <property type="entry name" value="ALDOKETO_REDUCTASE_2"/>
    <property type="match status" value="1"/>
</dbReference>
<dbReference type="EMBL" id="CP017812">
    <property type="protein sequence ID" value="AOZ73577.1"/>
    <property type="molecule type" value="Genomic_DNA"/>
</dbReference>
<dbReference type="KEGG" id="avu:BK816_08760"/>
<evidence type="ECO:0000256" key="4">
    <source>
        <dbReference type="PIRSR" id="PIRSR000097-1"/>
    </source>
</evidence>
<evidence type="ECO:0000256" key="5">
    <source>
        <dbReference type="PIRSR" id="PIRSR000097-2"/>
    </source>
</evidence>
<dbReference type="FunFam" id="3.20.20.100:FF:000002">
    <property type="entry name" value="2,5-diketo-D-gluconic acid reductase A"/>
    <property type="match status" value="1"/>
</dbReference>
<feature type="site" description="Lowers pKa of active site Tyr" evidence="6">
    <location>
        <position position="77"/>
    </location>
</feature>
<dbReference type="PIRSF" id="PIRSF000097">
    <property type="entry name" value="AKR"/>
    <property type="match status" value="1"/>
</dbReference>
<keyword evidence="9" id="KW-1185">Reference proteome</keyword>
<keyword evidence="2" id="KW-0521">NADP</keyword>
<dbReference type="PRINTS" id="PR00069">
    <property type="entry name" value="ALDKETRDTASE"/>
</dbReference>
<organism evidence="8 9">
    <name type="scientific">Boudabousia tangfeifanii</name>
    <dbReference type="NCBI Taxonomy" id="1912795"/>
    <lineage>
        <taxon>Bacteria</taxon>
        <taxon>Bacillati</taxon>
        <taxon>Actinomycetota</taxon>
        <taxon>Actinomycetes</taxon>
        <taxon>Actinomycetales</taxon>
        <taxon>Actinomycetaceae</taxon>
        <taxon>Boudabousia</taxon>
    </lineage>
</organism>
<gene>
    <name evidence="8" type="ORF">BK816_08760</name>
</gene>
<dbReference type="PANTHER" id="PTHR43827:SF3">
    <property type="entry name" value="NADP-DEPENDENT OXIDOREDUCTASE DOMAIN-CONTAINING PROTEIN"/>
    <property type="match status" value="1"/>
</dbReference>
<dbReference type="Pfam" id="PF00248">
    <property type="entry name" value="Aldo_ket_red"/>
    <property type="match status" value="1"/>
</dbReference>
<dbReference type="InterPro" id="IPR018170">
    <property type="entry name" value="Aldo/ket_reductase_CS"/>
</dbReference>
<dbReference type="PANTHER" id="PTHR43827">
    <property type="entry name" value="2,5-DIKETO-D-GLUCONIC ACID REDUCTASE"/>
    <property type="match status" value="1"/>
</dbReference>
<evidence type="ECO:0000256" key="2">
    <source>
        <dbReference type="ARBA" id="ARBA00022857"/>
    </source>
</evidence>
<dbReference type="Gene3D" id="3.20.20.100">
    <property type="entry name" value="NADP-dependent oxidoreductase domain"/>
    <property type="match status" value="1"/>
</dbReference>
<evidence type="ECO:0000313" key="9">
    <source>
        <dbReference type="Proteomes" id="UP000176288"/>
    </source>
</evidence>
<evidence type="ECO:0000259" key="7">
    <source>
        <dbReference type="Pfam" id="PF00248"/>
    </source>
</evidence>
<dbReference type="Proteomes" id="UP000176288">
    <property type="component" value="Chromosome"/>
</dbReference>
<feature type="domain" description="NADP-dependent oxidoreductase" evidence="7">
    <location>
        <begin position="15"/>
        <end position="265"/>
    </location>
</feature>
<dbReference type="CDD" id="cd19071">
    <property type="entry name" value="AKR_AKR1-5-like"/>
    <property type="match status" value="1"/>
</dbReference>
<dbReference type="InterPro" id="IPR036812">
    <property type="entry name" value="NAD(P)_OxRdtase_dom_sf"/>
</dbReference>
<dbReference type="SUPFAM" id="SSF51430">
    <property type="entry name" value="NAD(P)-linked oxidoreductase"/>
    <property type="match status" value="1"/>
</dbReference>
<evidence type="ECO:0000256" key="3">
    <source>
        <dbReference type="ARBA" id="ARBA00023002"/>
    </source>
</evidence>
<protein>
    <recommendedName>
        <fullName evidence="7">NADP-dependent oxidoreductase domain-containing protein</fullName>
    </recommendedName>
</protein>
<reference evidence="8 9" key="1">
    <citation type="submission" date="2016-10" db="EMBL/GenBank/DDBJ databases">
        <title>Actinomyces aegypiusis sp. nov., isolated from the Aegypius monachus in Qinghai Tibet Plateau China.</title>
        <authorList>
            <person name="Wang Y."/>
        </authorList>
    </citation>
    <scope>NUCLEOTIDE SEQUENCE [LARGE SCALE GENOMIC DNA]</scope>
    <source>
        <strain evidence="8 9">VUL4_3</strain>
    </source>
</reference>
<evidence type="ECO:0000313" key="8">
    <source>
        <dbReference type="EMBL" id="AOZ73577.1"/>
    </source>
</evidence>
<dbReference type="PROSITE" id="PS00798">
    <property type="entry name" value="ALDOKETO_REDUCTASE_1"/>
    <property type="match status" value="1"/>
</dbReference>
<proteinExistence type="inferred from homology"/>
<keyword evidence="3" id="KW-0560">Oxidoreductase</keyword>
<sequence>MPSLTLHNGNIIPQLGVGTYQLSPEDAVPIVSAAVEMGYRHFDTAQLYHNEAAVGKALNEAIKAGLVKREDLFITTKLNNDFHEPAEVVRSFDQSLKDLGLDYVDLFLIHWPVPKLYDGRYDLTWQTMIDRIYETEKSKAIGVSNFEIHHLERIIDATGFVPHANQIQAHPYFANNELRQFCQSKEIVVEAWAPLARATVLKDPVVEELSQRFEIAPTDLVLGWALARGDVIFPKTSKVARLAENAHCLTIEMPAEAMAAIDQLDKGEAGRYGDHPDKVDFLGR</sequence>
<dbReference type="STRING" id="1912795.BK816_08760"/>